<protein>
    <submittedName>
        <fullName evidence="7">3-phosphoglycerate dehydrogenase</fullName>
    </submittedName>
</protein>
<evidence type="ECO:0000256" key="2">
    <source>
        <dbReference type="ARBA" id="ARBA00023002"/>
    </source>
</evidence>
<keyword evidence="2 4" id="KW-0560">Oxidoreductase</keyword>
<name>A0A917FQ61_9BACL</name>
<organism evidence="7 8">
    <name type="scientific">Paenibacillus abyssi</name>
    <dbReference type="NCBI Taxonomy" id="1340531"/>
    <lineage>
        <taxon>Bacteria</taxon>
        <taxon>Bacillati</taxon>
        <taxon>Bacillota</taxon>
        <taxon>Bacilli</taxon>
        <taxon>Bacillales</taxon>
        <taxon>Paenibacillaceae</taxon>
        <taxon>Paenibacillus</taxon>
    </lineage>
</organism>
<dbReference type="GO" id="GO:0016616">
    <property type="term" value="F:oxidoreductase activity, acting on the CH-OH group of donors, NAD or NADP as acceptor"/>
    <property type="evidence" value="ECO:0007669"/>
    <property type="project" value="InterPro"/>
</dbReference>
<dbReference type="SUPFAM" id="SSF52283">
    <property type="entry name" value="Formate/glycerate dehydrogenase catalytic domain-like"/>
    <property type="match status" value="1"/>
</dbReference>
<evidence type="ECO:0000256" key="4">
    <source>
        <dbReference type="RuleBase" id="RU003719"/>
    </source>
</evidence>
<dbReference type="InterPro" id="IPR036291">
    <property type="entry name" value="NAD(P)-bd_dom_sf"/>
</dbReference>
<dbReference type="InterPro" id="IPR006139">
    <property type="entry name" value="D-isomer_2_OHA_DH_cat_dom"/>
</dbReference>
<evidence type="ECO:0000259" key="5">
    <source>
        <dbReference type="Pfam" id="PF00389"/>
    </source>
</evidence>
<keyword evidence="8" id="KW-1185">Reference proteome</keyword>
<dbReference type="InterPro" id="IPR006140">
    <property type="entry name" value="D-isomer_DH_NAD-bd"/>
</dbReference>
<gene>
    <name evidence="7" type="ORF">GCM10010916_10990</name>
</gene>
<dbReference type="PANTHER" id="PTHR43333:SF1">
    <property type="entry name" value="D-ISOMER SPECIFIC 2-HYDROXYACID DEHYDROGENASE NAD-BINDING DOMAIN-CONTAINING PROTEIN"/>
    <property type="match status" value="1"/>
</dbReference>
<dbReference type="AlphaFoldDB" id="A0A917FQ61"/>
<comment type="caution">
    <text evidence="7">The sequence shown here is derived from an EMBL/GenBank/DDBJ whole genome shotgun (WGS) entry which is preliminary data.</text>
</comment>
<dbReference type="Gene3D" id="3.40.50.720">
    <property type="entry name" value="NAD(P)-binding Rossmann-like Domain"/>
    <property type="match status" value="2"/>
</dbReference>
<dbReference type="CDD" id="cd05300">
    <property type="entry name" value="2-Hacid_dh_1"/>
    <property type="match status" value="1"/>
</dbReference>
<dbReference type="EMBL" id="BMGR01000003">
    <property type="protein sequence ID" value="GGF95456.1"/>
    <property type="molecule type" value="Genomic_DNA"/>
</dbReference>
<feature type="domain" description="D-isomer specific 2-hydroxyacid dehydrogenase NAD-binding" evidence="6">
    <location>
        <begin position="107"/>
        <end position="281"/>
    </location>
</feature>
<dbReference type="Pfam" id="PF02826">
    <property type="entry name" value="2-Hacid_dh_C"/>
    <property type="match status" value="1"/>
</dbReference>
<evidence type="ECO:0000259" key="6">
    <source>
        <dbReference type="Pfam" id="PF02826"/>
    </source>
</evidence>
<sequence>MRKMICLHGFTPEQQEQVRAIAAPPEWEVVFGKASEIDPQHFRDAEVVCGWSSNVVKETLHSQSKLRWVQGWSAGVDKLPLEKLEQHGVLLTNASGVHPKQMSETAFALLLGLTRNIHQAVRNQQARHWDPSGSYGEIHGKIIAIIGAGEIGVEIARLSKAFGMRVLGVRRSGKPAEFVDHMVDLNGLNGVLAQSDIVVNVLPSTDETKWLFDEARFDQFKQGACFINVGRGATVKTDALVAALQDGRVASAGLDVFEAEPLPEDHPLWTLGNVILTPHIGGATDRYNERAVSLFLDNLTFYLNGQLNEMINRVDYKKNY</sequence>
<dbReference type="RefSeq" id="WP_188529770.1">
    <property type="nucleotide sequence ID" value="NZ_BMGR01000003.1"/>
</dbReference>
<evidence type="ECO:0000313" key="7">
    <source>
        <dbReference type="EMBL" id="GGF95456.1"/>
    </source>
</evidence>
<evidence type="ECO:0000256" key="1">
    <source>
        <dbReference type="ARBA" id="ARBA00005854"/>
    </source>
</evidence>
<proteinExistence type="inferred from homology"/>
<reference evidence="7" key="2">
    <citation type="submission" date="2020-09" db="EMBL/GenBank/DDBJ databases">
        <authorList>
            <person name="Sun Q."/>
            <person name="Zhou Y."/>
        </authorList>
    </citation>
    <scope>NUCLEOTIDE SEQUENCE</scope>
    <source>
        <strain evidence="7">CGMCC 1.12987</strain>
    </source>
</reference>
<evidence type="ECO:0000313" key="8">
    <source>
        <dbReference type="Proteomes" id="UP000644756"/>
    </source>
</evidence>
<evidence type="ECO:0000256" key="3">
    <source>
        <dbReference type="ARBA" id="ARBA00023027"/>
    </source>
</evidence>
<dbReference type="Proteomes" id="UP000644756">
    <property type="component" value="Unassembled WGS sequence"/>
</dbReference>
<dbReference type="FunFam" id="3.40.50.720:FF:000363">
    <property type="entry name" value="D-isomer specific 2-hydroxyacid dehydrogenase"/>
    <property type="match status" value="1"/>
</dbReference>
<reference evidence="7" key="1">
    <citation type="journal article" date="2014" name="Int. J. Syst. Evol. Microbiol.">
        <title>Complete genome sequence of Corynebacterium casei LMG S-19264T (=DSM 44701T), isolated from a smear-ripened cheese.</title>
        <authorList>
            <consortium name="US DOE Joint Genome Institute (JGI-PGF)"/>
            <person name="Walter F."/>
            <person name="Albersmeier A."/>
            <person name="Kalinowski J."/>
            <person name="Ruckert C."/>
        </authorList>
    </citation>
    <scope>NUCLEOTIDE SEQUENCE</scope>
    <source>
        <strain evidence="7">CGMCC 1.12987</strain>
    </source>
</reference>
<keyword evidence="3" id="KW-0520">NAD</keyword>
<accession>A0A917FQ61</accession>
<comment type="similarity">
    <text evidence="1 4">Belongs to the D-isomer specific 2-hydroxyacid dehydrogenase family.</text>
</comment>
<dbReference type="SUPFAM" id="SSF51735">
    <property type="entry name" value="NAD(P)-binding Rossmann-fold domains"/>
    <property type="match status" value="1"/>
</dbReference>
<dbReference type="PANTHER" id="PTHR43333">
    <property type="entry name" value="2-HACID_DH_C DOMAIN-CONTAINING PROTEIN"/>
    <property type="match status" value="1"/>
</dbReference>
<dbReference type="Pfam" id="PF00389">
    <property type="entry name" value="2-Hacid_dh"/>
    <property type="match status" value="1"/>
</dbReference>
<dbReference type="GO" id="GO:0051287">
    <property type="term" value="F:NAD binding"/>
    <property type="evidence" value="ECO:0007669"/>
    <property type="project" value="InterPro"/>
</dbReference>
<feature type="domain" description="D-isomer specific 2-hydroxyacid dehydrogenase catalytic" evidence="5">
    <location>
        <begin position="39"/>
        <end position="308"/>
    </location>
</feature>